<evidence type="ECO:0000256" key="9">
    <source>
        <dbReference type="ARBA" id="ARBA00023180"/>
    </source>
</evidence>
<dbReference type="EC" id="2.4.1.-" evidence="12"/>
<evidence type="ECO:0000313" key="14">
    <source>
        <dbReference type="EMBL" id="KAH3680887.1"/>
    </source>
</evidence>
<keyword evidence="4 12" id="KW-0336">GPI-anchor</keyword>
<comment type="similarity">
    <text evidence="3 12">Belongs to the glycosyl hydrolase 72 family.</text>
</comment>
<dbReference type="SUPFAM" id="SSF51445">
    <property type="entry name" value="(Trans)glycosidases"/>
    <property type="match status" value="1"/>
</dbReference>
<organism evidence="14 15">
    <name type="scientific">Wickerhamomyces mucosus</name>
    <dbReference type="NCBI Taxonomy" id="1378264"/>
    <lineage>
        <taxon>Eukaryota</taxon>
        <taxon>Fungi</taxon>
        <taxon>Dikarya</taxon>
        <taxon>Ascomycota</taxon>
        <taxon>Saccharomycotina</taxon>
        <taxon>Saccharomycetes</taxon>
        <taxon>Phaffomycetales</taxon>
        <taxon>Wickerhamomycetaceae</taxon>
        <taxon>Wickerhamomyces</taxon>
    </lineage>
</organism>
<proteinExistence type="inferred from homology"/>
<keyword evidence="9" id="KW-0325">Glycoprotein</keyword>
<dbReference type="GO" id="GO:0071970">
    <property type="term" value="P:fungal-type cell wall (1-&gt;3)-beta-D-glucan biosynthetic process"/>
    <property type="evidence" value="ECO:0007669"/>
    <property type="project" value="TreeGrafter"/>
</dbReference>
<dbReference type="FunFam" id="3.20.20.80:FF:000032">
    <property type="entry name" value="1,3-beta-glucanosyltransferase"/>
    <property type="match status" value="1"/>
</dbReference>
<dbReference type="GO" id="GO:0031505">
    <property type="term" value="P:fungal-type cell wall organization"/>
    <property type="evidence" value="ECO:0007669"/>
    <property type="project" value="TreeGrafter"/>
</dbReference>
<evidence type="ECO:0000256" key="3">
    <source>
        <dbReference type="ARBA" id="ARBA00007528"/>
    </source>
</evidence>
<comment type="subcellular location">
    <subcellularLocation>
        <location evidence="1">Cell envelope</location>
    </subcellularLocation>
    <subcellularLocation>
        <location evidence="12">Cell membrane</location>
        <topology evidence="12">Lipid-anchor</topology>
        <topology evidence="12">GPI-anchor</topology>
    </subcellularLocation>
    <subcellularLocation>
        <location evidence="2">Membrane</location>
        <topology evidence="2">Lipid-anchor</topology>
        <topology evidence="2">GPI-anchor</topology>
    </subcellularLocation>
</comment>
<keyword evidence="10 12" id="KW-0449">Lipoprotein</keyword>
<dbReference type="Proteomes" id="UP000769528">
    <property type="component" value="Unassembled WGS sequence"/>
</dbReference>
<dbReference type="GO" id="GO:0005886">
    <property type="term" value="C:plasma membrane"/>
    <property type="evidence" value="ECO:0007669"/>
    <property type="project" value="UniProtKB-SubCell"/>
</dbReference>
<dbReference type="AlphaFoldDB" id="A0A9P8PZ76"/>
<dbReference type="InterPro" id="IPR017853">
    <property type="entry name" value="GH"/>
</dbReference>
<evidence type="ECO:0000256" key="4">
    <source>
        <dbReference type="ARBA" id="ARBA00022622"/>
    </source>
</evidence>
<keyword evidence="15" id="KW-1185">Reference proteome</keyword>
<dbReference type="OrthoDB" id="421038at2759"/>
<keyword evidence="6 12" id="KW-0732">Signal</keyword>
<reference evidence="14" key="2">
    <citation type="submission" date="2021-01" db="EMBL/GenBank/DDBJ databases">
        <authorList>
            <person name="Schikora-Tamarit M.A."/>
        </authorList>
    </citation>
    <scope>NUCLEOTIDE SEQUENCE</scope>
    <source>
        <strain evidence="14">CBS6341</strain>
    </source>
</reference>
<dbReference type="Gene3D" id="3.20.20.80">
    <property type="entry name" value="Glycosidases"/>
    <property type="match status" value="1"/>
</dbReference>
<evidence type="ECO:0000256" key="1">
    <source>
        <dbReference type="ARBA" id="ARBA00004196"/>
    </source>
</evidence>
<evidence type="ECO:0000256" key="10">
    <source>
        <dbReference type="ARBA" id="ARBA00023288"/>
    </source>
</evidence>
<evidence type="ECO:0000256" key="5">
    <source>
        <dbReference type="ARBA" id="ARBA00022679"/>
    </source>
</evidence>
<dbReference type="GO" id="GO:0016740">
    <property type="term" value="F:transferase activity"/>
    <property type="evidence" value="ECO:0007669"/>
    <property type="project" value="UniProtKB-KW"/>
</dbReference>
<dbReference type="Pfam" id="PF03198">
    <property type="entry name" value="Glyco_hydro_72"/>
    <property type="match status" value="1"/>
</dbReference>
<keyword evidence="11" id="KW-0961">Cell wall biogenesis/degradation</keyword>
<evidence type="ECO:0000256" key="2">
    <source>
        <dbReference type="ARBA" id="ARBA00004589"/>
    </source>
</evidence>
<gene>
    <name evidence="14" type="ORF">WICMUC_000030</name>
</gene>
<dbReference type="GO" id="GO:0009277">
    <property type="term" value="C:fungal-type cell wall"/>
    <property type="evidence" value="ECO:0007669"/>
    <property type="project" value="UniProtKB-ARBA"/>
</dbReference>
<sequence>MKFIKLFFLFGLSTALIPLEVKGKRFIKPNVDAKKDGEVFFIKGIDYQPGGSSAYDSSTGTDALSDSEACYRDAYAFQQLGLNTIRIYSLNPDTNHDECVTIFNNAGIYLLLDVNSAEYGSNLNRADPEGTYDATYLTRIFKFIEAFKNYPNVLGFFSGNEVINDQSDYAETVPKYIRAVQRDMKQYISKYSNRTIPVGYSAADNTDLRRATLEYLQCNNNNDDSNSDFFGLNSYQWCSGISDWESSGYNVLNSTLNNASIPLLFSEFGCNTNSPRTFDEISEGLFDGLLYTFSGGLVYEYSQEVSNYGVVEINDDNSITYLTDFVNLKNQYNISQIPTILSSDVTKSSLDTCDATIITNIYSSFGADFDIPEQPSEITDLIQYGVNATNIGKLIDNVEAKKSNYTVYDTSTSQIDSATVIFYASDTINSQTGTSSATHSATSSTQTLGSTKTSSSAKTSSSKGMGVSSFKIPSIFALFFALMI</sequence>
<comment type="function">
    <text evidence="12">Splits internally a 1,3-beta-glucan molecule and transfers the newly generated reducing end (the donor) to the non-reducing end of another 1,3-beta-glucan molecule (the acceptor) forming a 1,3-beta linkage, resulting in the elongation of 1,3-beta-glucan chains in the cell wall.</text>
</comment>
<feature type="region of interest" description="Disordered" evidence="13">
    <location>
        <begin position="433"/>
        <end position="465"/>
    </location>
</feature>
<keyword evidence="8" id="KW-1015">Disulfide bond</keyword>
<feature type="compositionally biased region" description="Low complexity" evidence="13">
    <location>
        <begin position="433"/>
        <end position="463"/>
    </location>
</feature>
<evidence type="ECO:0000313" key="15">
    <source>
        <dbReference type="Proteomes" id="UP000769528"/>
    </source>
</evidence>
<evidence type="ECO:0000256" key="8">
    <source>
        <dbReference type="ARBA" id="ARBA00023157"/>
    </source>
</evidence>
<dbReference type="PANTHER" id="PTHR31468:SF4">
    <property type="entry name" value="1,3-BETA-GLUCANOSYLTRANSFERASE GAS3-RELATED"/>
    <property type="match status" value="1"/>
</dbReference>
<evidence type="ECO:0000256" key="12">
    <source>
        <dbReference type="RuleBase" id="RU361209"/>
    </source>
</evidence>
<protein>
    <recommendedName>
        <fullName evidence="12">1,3-beta-glucanosyltransferase</fullName>
        <ecNumber evidence="12">2.4.1.-</ecNumber>
    </recommendedName>
</protein>
<dbReference type="PANTHER" id="PTHR31468">
    <property type="entry name" value="1,3-BETA-GLUCANOSYLTRANSFERASE GAS1"/>
    <property type="match status" value="1"/>
</dbReference>
<keyword evidence="7 12" id="KW-0472">Membrane</keyword>
<evidence type="ECO:0000256" key="6">
    <source>
        <dbReference type="ARBA" id="ARBA00022729"/>
    </source>
</evidence>
<reference evidence="14" key="1">
    <citation type="journal article" date="2021" name="Open Biol.">
        <title>Shared evolutionary footprints suggest mitochondrial oxidative damage underlies multiple complex I losses in fungi.</title>
        <authorList>
            <person name="Schikora-Tamarit M.A."/>
            <person name="Marcet-Houben M."/>
            <person name="Nosek J."/>
            <person name="Gabaldon T."/>
        </authorList>
    </citation>
    <scope>NUCLEOTIDE SEQUENCE</scope>
    <source>
        <strain evidence="14">CBS6341</strain>
    </source>
</reference>
<name>A0A9P8PZ76_9ASCO</name>
<evidence type="ECO:0000256" key="11">
    <source>
        <dbReference type="ARBA" id="ARBA00023316"/>
    </source>
</evidence>
<dbReference type="EMBL" id="JAEUBF010000026">
    <property type="protein sequence ID" value="KAH3680887.1"/>
    <property type="molecule type" value="Genomic_DNA"/>
</dbReference>
<accession>A0A9P8PZ76</accession>
<evidence type="ECO:0000256" key="7">
    <source>
        <dbReference type="ARBA" id="ARBA00023136"/>
    </source>
</evidence>
<comment type="caution">
    <text evidence="14">The sequence shown here is derived from an EMBL/GenBank/DDBJ whole genome shotgun (WGS) entry which is preliminary data.</text>
</comment>
<dbReference type="GO" id="GO:0098552">
    <property type="term" value="C:side of membrane"/>
    <property type="evidence" value="ECO:0007669"/>
    <property type="project" value="UniProtKB-KW"/>
</dbReference>
<keyword evidence="5 12" id="KW-0808">Transferase</keyword>
<dbReference type="InterPro" id="IPR004886">
    <property type="entry name" value="Glucanosyltransferase"/>
</dbReference>
<evidence type="ECO:0000256" key="13">
    <source>
        <dbReference type="SAM" id="MobiDB-lite"/>
    </source>
</evidence>
<feature type="signal peptide" evidence="12">
    <location>
        <begin position="1"/>
        <end position="23"/>
    </location>
</feature>
<feature type="chain" id="PRO_5040533190" description="1,3-beta-glucanosyltransferase" evidence="12">
    <location>
        <begin position="24"/>
        <end position="484"/>
    </location>
</feature>